<keyword evidence="3" id="KW-1185">Reference proteome</keyword>
<dbReference type="InParanoid" id="A0A200QJL3"/>
<organism evidence="2 3">
    <name type="scientific">Macleaya cordata</name>
    <name type="common">Five-seeded plume-poppy</name>
    <name type="synonym">Bocconia cordata</name>
    <dbReference type="NCBI Taxonomy" id="56857"/>
    <lineage>
        <taxon>Eukaryota</taxon>
        <taxon>Viridiplantae</taxon>
        <taxon>Streptophyta</taxon>
        <taxon>Embryophyta</taxon>
        <taxon>Tracheophyta</taxon>
        <taxon>Spermatophyta</taxon>
        <taxon>Magnoliopsida</taxon>
        <taxon>Ranunculales</taxon>
        <taxon>Papaveraceae</taxon>
        <taxon>Papaveroideae</taxon>
        <taxon>Macleaya</taxon>
    </lineage>
</organism>
<dbReference type="InterPro" id="IPR050796">
    <property type="entry name" value="SCF_F-box_component"/>
</dbReference>
<name>A0A200QJL3_MACCD</name>
<evidence type="ECO:0000313" key="2">
    <source>
        <dbReference type="EMBL" id="OVA10577.1"/>
    </source>
</evidence>
<dbReference type="OMA" id="RTILDIW"/>
<dbReference type="STRING" id="56857.A0A200QJL3"/>
<accession>A0A200QJL3</accession>
<dbReference type="Pfam" id="PF08268">
    <property type="entry name" value="FBA_3"/>
    <property type="match status" value="1"/>
</dbReference>
<dbReference type="PANTHER" id="PTHR31672:SF13">
    <property type="entry name" value="F-BOX PROTEIN CPR30-LIKE"/>
    <property type="match status" value="1"/>
</dbReference>
<feature type="domain" description="F-box associated beta-propeller type 3" evidence="1">
    <location>
        <begin position="38"/>
        <end position="231"/>
    </location>
</feature>
<dbReference type="PANTHER" id="PTHR31672">
    <property type="entry name" value="BNACNNG10540D PROTEIN"/>
    <property type="match status" value="1"/>
</dbReference>
<dbReference type="EMBL" id="MVGT01001898">
    <property type="protein sequence ID" value="OVA10577.1"/>
    <property type="molecule type" value="Genomic_DNA"/>
</dbReference>
<reference evidence="2 3" key="1">
    <citation type="journal article" date="2017" name="Mol. Plant">
        <title>The Genome of Medicinal Plant Macleaya cordata Provides New Insights into Benzylisoquinoline Alkaloids Metabolism.</title>
        <authorList>
            <person name="Liu X."/>
            <person name="Liu Y."/>
            <person name="Huang P."/>
            <person name="Ma Y."/>
            <person name="Qing Z."/>
            <person name="Tang Q."/>
            <person name="Cao H."/>
            <person name="Cheng P."/>
            <person name="Zheng Y."/>
            <person name="Yuan Z."/>
            <person name="Zhou Y."/>
            <person name="Liu J."/>
            <person name="Tang Z."/>
            <person name="Zhuo Y."/>
            <person name="Zhang Y."/>
            <person name="Yu L."/>
            <person name="Huang J."/>
            <person name="Yang P."/>
            <person name="Peng Q."/>
            <person name="Zhang J."/>
            <person name="Jiang W."/>
            <person name="Zhang Z."/>
            <person name="Lin K."/>
            <person name="Ro D.K."/>
            <person name="Chen X."/>
            <person name="Xiong X."/>
            <person name="Shang Y."/>
            <person name="Huang S."/>
            <person name="Zeng J."/>
        </authorList>
    </citation>
    <scope>NUCLEOTIDE SEQUENCE [LARGE SCALE GENOMIC DNA]</scope>
    <source>
        <strain evidence="3">cv. BLH2017</strain>
        <tissue evidence="2">Root</tissue>
    </source>
</reference>
<dbReference type="InterPro" id="IPR017451">
    <property type="entry name" value="F-box-assoc_interact_dom"/>
</dbReference>
<dbReference type="AlphaFoldDB" id="A0A200QJL3"/>
<dbReference type="OrthoDB" id="1244392at2759"/>
<sequence length="294" mass="34254">MIQLSYEDKRNVRLYYGEYDEDNIDGGQYSYKTLTRINHSPINMPSKIYSMIGSCNGLICFSVPRWGTIDDHVYICNPVTREYKRLTDKSFERVAVVNGFGYDPSSNEFKIVRIYLCELVQVYTLGSGSGWRNIGTTNYSLDYYVHPRSPMGVLVNGALHWLEYRKWRIVAFDLADEEFHVVPSPPCLAVGYTDYMNCFQLRKLGRCLCVVHQARSKRVDIWSLKKTKNNTNTCNTKEQEYEESWTWSREFSIKWETDFMDEYEPFALTKSGKVLLCSRRKQVQENKNAKGAGK</sequence>
<comment type="caution">
    <text evidence="2">The sequence shown here is derived from an EMBL/GenBank/DDBJ whole genome shotgun (WGS) entry which is preliminary data.</text>
</comment>
<dbReference type="InterPro" id="IPR013187">
    <property type="entry name" value="F-box-assoc_dom_typ3"/>
</dbReference>
<dbReference type="Proteomes" id="UP000195402">
    <property type="component" value="Unassembled WGS sequence"/>
</dbReference>
<evidence type="ECO:0000259" key="1">
    <source>
        <dbReference type="Pfam" id="PF08268"/>
    </source>
</evidence>
<gene>
    <name evidence="2" type="ORF">BVC80_8987g65</name>
</gene>
<evidence type="ECO:0000313" key="3">
    <source>
        <dbReference type="Proteomes" id="UP000195402"/>
    </source>
</evidence>
<proteinExistence type="predicted"/>
<dbReference type="NCBIfam" id="TIGR01640">
    <property type="entry name" value="F_box_assoc_1"/>
    <property type="match status" value="1"/>
</dbReference>
<protein>
    <submittedName>
        <fullName evidence="2">F-box associated domain</fullName>
    </submittedName>
</protein>